<reference evidence="1" key="1">
    <citation type="submission" date="2023-03" db="EMBL/GenBank/DDBJ databases">
        <title>Andean soil-derived lignocellulolytic bacterial consortium as a source of novel taxa and putative plastic-active enzymes.</title>
        <authorList>
            <person name="Diaz-Garcia L."/>
            <person name="Chuvochina M."/>
            <person name="Feuerriegel G."/>
            <person name="Bunk B."/>
            <person name="Sproer C."/>
            <person name="Streit W.R."/>
            <person name="Rodriguez L.M."/>
            <person name="Overmann J."/>
            <person name="Jimenez D.J."/>
        </authorList>
    </citation>
    <scope>NUCLEOTIDE SEQUENCE</scope>
    <source>
        <strain evidence="1">MAG 833</strain>
    </source>
</reference>
<dbReference type="Gene3D" id="3.10.450.50">
    <property type="match status" value="1"/>
</dbReference>
<name>A0AAJ6BN76_9CAUL</name>
<organism evidence="1 2">
    <name type="scientific">Candidatus Brevundimonas colombiensis</name>
    <dbReference type="NCBI Taxonomy" id="3121376"/>
    <lineage>
        <taxon>Bacteria</taxon>
        <taxon>Pseudomonadati</taxon>
        <taxon>Pseudomonadota</taxon>
        <taxon>Alphaproteobacteria</taxon>
        <taxon>Caulobacterales</taxon>
        <taxon>Caulobacteraceae</taxon>
        <taxon>Brevundimonas</taxon>
    </lineage>
</organism>
<evidence type="ECO:0000313" key="2">
    <source>
        <dbReference type="Proteomes" id="UP001213664"/>
    </source>
</evidence>
<evidence type="ECO:0000313" key="1">
    <source>
        <dbReference type="EMBL" id="WEK41481.1"/>
    </source>
</evidence>
<proteinExistence type="predicted"/>
<dbReference type="InterPro" id="IPR032710">
    <property type="entry name" value="NTF2-like_dom_sf"/>
</dbReference>
<dbReference type="EMBL" id="CP119326">
    <property type="protein sequence ID" value="WEK41481.1"/>
    <property type="molecule type" value="Genomic_DNA"/>
</dbReference>
<sequence length="138" mass="15610">MTDTNLDKLNRFGKAAVFAKDADDALKIQQSLLHEDFEIIEAPGLPYGGTYRGLKGWGDLIATIKTIWNPVRVTPLWTIGDPNGDQFGKMYRVSGASSVTGKTFDTTIFELWEFKDGKIIRTRPYYWDTHELNALHKA</sequence>
<gene>
    <name evidence="1" type="ORF">P0Y50_07725</name>
</gene>
<dbReference type="AlphaFoldDB" id="A0AAJ6BN76"/>
<dbReference type="Proteomes" id="UP001213664">
    <property type="component" value="Chromosome"/>
</dbReference>
<dbReference type="SUPFAM" id="SSF54427">
    <property type="entry name" value="NTF2-like"/>
    <property type="match status" value="1"/>
</dbReference>
<accession>A0AAJ6BN76</accession>
<protein>
    <submittedName>
        <fullName evidence="1">Nuclear transport factor 2 family protein</fullName>
    </submittedName>
</protein>